<dbReference type="PROSITE" id="PS51736">
    <property type="entry name" value="RECOMBINASES_3"/>
    <property type="match status" value="1"/>
</dbReference>
<organism evidence="4 5">
    <name type="scientific">Paenibacillus albicereus</name>
    <dbReference type="NCBI Taxonomy" id="2726185"/>
    <lineage>
        <taxon>Bacteria</taxon>
        <taxon>Bacillati</taxon>
        <taxon>Bacillota</taxon>
        <taxon>Bacilli</taxon>
        <taxon>Bacillales</taxon>
        <taxon>Paenibacillaceae</taxon>
        <taxon>Paenibacillus</taxon>
    </lineage>
</organism>
<sequence>MRIKMYRVSAKDQNPERQLVKFRELGVDERYIFVDKQSGKDFERPRYQAMRLMIREGDLVYLDALDRLGRDYDGIIAEWKAITREIGADIVCLDNETLFDSKKFKQMGDFGKVMEDQFLSLLAYVAEQERKKNRQRQAEGIEVARADGVTFGRPRQEIDDKFIRTYREWRAGQITATEAMRRIGMKKPTFYRRVREYEGANGQNKQSPVASKDDAENGNQGMA</sequence>
<evidence type="ECO:0000313" key="5">
    <source>
        <dbReference type="Proteomes" id="UP000502136"/>
    </source>
</evidence>
<dbReference type="SUPFAM" id="SSF53041">
    <property type="entry name" value="Resolvase-like"/>
    <property type="match status" value="1"/>
</dbReference>
<proteinExistence type="inferred from homology"/>
<keyword evidence="5" id="KW-1185">Reference proteome</keyword>
<feature type="region of interest" description="Disordered" evidence="2">
    <location>
        <begin position="195"/>
        <end position="223"/>
    </location>
</feature>
<protein>
    <submittedName>
        <fullName evidence="4">Recombinase family protein</fullName>
    </submittedName>
</protein>
<evidence type="ECO:0000256" key="1">
    <source>
        <dbReference type="ARBA" id="ARBA00009913"/>
    </source>
</evidence>
<dbReference type="EMBL" id="CP051428">
    <property type="protein sequence ID" value="QJC54285.1"/>
    <property type="molecule type" value="Genomic_DNA"/>
</dbReference>
<evidence type="ECO:0000256" key="2">
    <source>
        <dbReference type="SAM" id="MobiDB-lite"/>
    </source>
</evidence>
<dbReference type="InterPro" id="IPR050639">
    <property type="entry name" value="SSR_resolvase"/>
</dbReference>
<dbReference type="PANTHER" id="PTHR30461:SF26">
    <property type="entry name" value="RESOLVASE HOMOLOG YNEB"/>
    <property type="match status" value="1"/>
</dbReference>
<dbReference type="Proteomes" id="UP000502136">
    <property type="component" value="Chromosome"/>
</dbReference>
<evidence type="ECO:0000259" key="3">
    <source>
        <dbReference type="PROSITE" id="PS51736"/>
    </source>
</evidence>
<gene>
    <name evidence="4" type="ORF">HGI30_08950</name>
</gene>
<accession>A0A6H2H3T5</accession>
<dbReference type="SMART" id="SM00857">
    <property type="entry name" value="Resolvase"/>
    <property type="match status" value="1"/>
</dbReference>
<dbReference type="KEGG" id="palr:HGI30_08950"/>
<dbReference type="GO" id="GO:0003677">
    <property type="term" value="F:DNA binding"/>
    <property type="evidence" value="ECO:0007669"/>
    <property type="project" value="InterPro"/>
</dbReference>
<dbReference type="GO" id="GO:0000150">
    <property type="term" value="F:DNA strand exchange activity"/>
    <property type="evidence" value="ECO:0007669"/>
    <property type="project" value="InterPro"/>
</dbReference>
<dbReference type="Pfam" id="PF00239">
    <property type="entry name" value="Resolvase"/>
    <property type="match status" value="1"/>
</dbReference>
<feature type="domain" description="Resolvase/invertase-type recombinase catalytic" evidence="3">
    <location>
        <begin position="1"/>
        <end position="148"/>
    </location>
</feature>
<dbReference type="PANTHER" id="PTHR30461">
    <property type="entry name" value="DNA-INVERTASE FROM LAMBDOID PROPHAGE"/>
    <property type="match status" value="1"/>
</dbReference>
<dbReference type="Gene3D" id="3.40.50.1390">
    <property type="entry name" value="Resolvase, N-terminal catalytic domain"/>
    <property type="match status" value="1"/>
</dbReference>
<comment type="similarity">
    <text evidence="1">Belongs to the site-specific recombinase resolvase family.</text>
</comment>
<reference evidence="4 5" key="1">
    <citation type="submission" date="2020-04" db="EMBL/GenBank/DDBJ databases">
        <title>Novel Paenibacillus strain UniB2 isolated from commercial digestive syrup.</title>
        <authorList>
            <person name="Thorat V."/>
            <person name="Kirdat K."/>
            <person name="Tiwarekar B."/>
            <person name="Yadav A."/>
        </authorList>
    </citation>
    <scope>NUCLEOTIDE SEQUENCE [LARGE SCALE GENOMIC DNA]</scope>
    <source>
        <strain evidence="4 5">UniB2</strain>
    </source>
</reference>
<name>A0A6H2H3T5_9BACL</name>
<dbReference type="AlphaFoldDB" id="A0A6H2H3T5"/>
<dbReference type="InterPro" id="IPR006119">
    <property type="entry name" value="Resolv_N"/>
</dbReference>
<evidence type="ECO:0000313" key="4">
    <source>
        <dbReference type="EMBL" id="QJC54285.1"/>
    </source>
</evidence>
<dbReference type="InterPro" id="IPR036162">
    <property type="entry name" value="Resolvase-like_N_sf"/>
</dbReference>
<dbReference type="CDD" id="cd03768">
    <property type="entry name" value="SR_ResInv"/>
    <property type="match status" value="1"/>
</dbReference>